<keyword evidence="2" id="KW-0808">Transferase</keyword>
<dbReference type="Pfam" id="PF08242">
    <property type="entry name" value="Methyltransf_12"/>
    <property type="match status" value="1"/>
</dbReference>
<evidence type="ECO:0000259" key="1">
    <source>
        <dbReference type="Pfam" id="PF08242"/>
    </source>
</evidence>
<organism evidence="2 3">
    <name type="scientific">Litoreibacter arenae DSM 19593</name>
    <dbReference type="NCBI Taxonomy" id="1123360"/>
    <lineage>
        <taxon>Bacteria</taxon>
        <taxon>Pseudomonadati</taxon>
        <taxon>Pseudomonadota</taxon>
        <taxon>Alphaproteobacteria</taxon>
        <taxon>Rhodobacterales</taxon>
        <taxon>Roseobacteraceae</taxon>
        <taxon>Litoreibacter</taxon>
    </lineage>
</organism>
<proteinExistence type="predicted"/>
<dbReference type="PANTHER" id="PTHR43861">
    <property type="entry name" value="TRANS-ACONITATE 2-METHYLTRANSFERASE-RELATED"/>
    <property type="match status" value="1"/>
</dbReference>
<keyword evidence="2" id="KW-0830">Ubiquinone</keyword>
<dbReference type="CDD" id="cd02440">
    <property type="entry name" value="AdoMet_MTases"/>
    <property type="match status" value="1"/>
</dbReference>
<dbReference type="InterPro" id="IPR013217">
    <property type="entry name" value="Methyltransf_12"/>
</dbReference>
<sequence>MENLADCIQEWSDPTAICEIGCGEGALAERLCRDFPDASYLGIDIIPHLGRMYDGDRAEFCQIDAQDLAEECPGQFDLVVINDVMHHVPGAIRADILAAAKKLLMPGGVLVFKDWLKRKTPIHAACYIADVHIGADKNVAYMAMDEQLELITSVFGSDAIVAEKSIKPWSHNHAFKVVK</sequence>
<name>S9QAZ3_9RHOB</name>
<evidence type="ECO:0000313" key="2">
    <source>
        <dbReference type="EMBL" id="EPX77112.1"/>
    </source>
</evidence>
<dbReference type="AlphaFoldDB" id="S9QAZ3"/>
<reference evidence="3" key="1">
    <citation type="journal article" date="2013" name="Stand. Genomic Sci.">
        <title>Genome sequence of the Litoreibacter arenae type strain (DSM 19593(T)), a member of the Roseobacter clade isolated from sea sand.</title>
        <authorList>
            <person name="Riedel T."/>
            <person name="Fiebig A."/>
            <person name="Petersen J."/>
            <person name="Gronow S."/>
            <person name="Kyrpides N.C."/>
            <person name="Goker M."/>
            <person name="Klenk H.P."/>
        </authorList>
    </citation>
    <scope>NUCLEOTIDE SEQUENCE [LARGE SCALE GENOMIC DNA]</scope>
    <source>
        <strain evidence="3">DSM 19593</strain>
    </source>
</reference>
<gene>
    <name evidence="2" type="ORF">thalar_02831</name>
</gene>
<dbReference type="eggNOG" id="COG4106">
    <property type="taxonomic scope" value="Bacteria"/>
</dbReference>
<dbReference type="GO" id="GO:0008168">
    <property type="term" value="F:methyltransferase activity"/>
    <property type="evidence" value="ECO:0007669"/>
    <property type="project" value="UniProtKB-KW"/>
</dbReference>
<dbReference type="SUPFAM" id="SSF53335">
    <property type="entry name" value="S-adenosyl-L-methionine-dependent methyltransferases"/>
    <property type="match status" value="1"/>
</dbReference>
<dbReference type="InterPro" id="IPR029063">
    <property type="entry name" value="SAM-dependent_MTases_sf"/>
</dbReference>
<evidence type="ECO:0000313" key="3">
    <source>
        <dbReference type="Proteomes" id="UP000015351"/>
    </source>
</evidence>
<protein>
    <submittedName>
        <fullName evidence="2">Putative 3-demethylubiquinone-9 3-O-methyltransferase</fullName>
    </submittedName>
</protein>
<dbReference type="Proteomes" id="UP000015351">
    <property type="component" value="Unassembled WGS sequence"/>
</dbReference>
<dbReference type="PANTHER" id="PTHR43861:SF1">
    <property type="entry name" value="TRANS-ACONITATE 2-METHYLTRANSFERASE"/>
    <property type="match status" value="1"/>
</dbReference>
<comment type="caution">
    <text evidence="2">The sequence shown here is derived from an EMBL/GenBank/DDBJ whole genome shotgun (WGS) entry which is preliminary data.</text>
</comment>
<dbReference type="EMBL" id="AONI01000015">
    <property type="protein sequence ID" value="EPX77112.1"/>
    <property type="molecule type" value="Genomic_DNA"/>
</dbReference>
<keyword evidence="3" id="KW-1185">Reference proteome</keyword>
<dbReference type="STRING" id="1123360.thalar_02831"/>
<dbReference type="HOGENOM" id="CLU_1501740_0_0_5"/>
<dbReference type="GO" id="GO:0032259">
    <property type="term" value="P:methylation"/>
    <property type="evidence" value="ECO:0007669"/>
    <property type="project" value="UniProtKB-KW"/>
</dbReference>
<dbReference type="Gene3D" id="3.40.50.150">
    <property type="entry name" value="Vaccinia Virus protein VP39"/>
    <property type="match status" value="1"/>
</dbReference>
<feature type="domain" description="Methyltransferase type 12" evidence="1">
    <location>
        <begin position="19"/>
        <end position="110"/>
    </location>
</feature>
<accession>S9QAZ3</accession>
<keyword evidence="2" id="KW-0489">Methyltransferase</keyword>